<dbReference type="EMBL" id="LR743592">
    <property type="protein sequence ID" value="CAA2620298.1"/>
    <property type="molecule type" value="Genomic_DNA"/>
</dbReference>
<proteinExistence type="predicted"/>
<sequence length="113" mass="12224">MERVSNQALRFAENLTLPTVQVIVMKGSTGCGSRRSRVSQLVTRMNEGLLDYAVDLRRKEVVVRGVVDVKRGSSPPPPPRLGHAGGMKKLSGFFGSFRCIICSGGCSCCSYCV</sequence>
<dbReference type="Proteomes" id="UP001189122">
    <property type="component" value="Unassembled WGS sequence"/>
</dbReference>
<evidence type="ECO:0000313" key="2">
    <source>
        <dbReference type="Proteomes" id="UP001189122"/>
    </source>
</evidence>
<organism evidence="1">
    <name type="scientific">Spirodela intermedia</name>
    <name type="common">Intermediate duckweed</name>
    <dbReference type="NCBI Taxonomy" id="51605"/>
    <lineage>
        <taxon>Eukaryota</taxon>
        <taxon>Viridiplantae</taxon>
        <taxon>Streptophyta</taxon>
        <taxon>Embryophyta</taxon>
        <taxon>Tracheophyta</taxon>
        <taxon>Spermatophyta</taxon>
        <taxon>Magnoliopsida</taxon>
        <taxon>Liliopsida</taxon>
        <taxon>Araceae</taxon>
        <taxon>Lemnoideae</taxon>
        <taxon>Spirodela</taxon>
    </lineage>
</organism>
<dbReference type="EMBL" id="CACRZD030000005">
    <property type="protein sequence ID" value="CAA6660048.1"/>
    <property type="molecule type" value="Genomic_DNA"/>
</dbReference>
<protein>
    <submittedName>
        <fullName evidence="1">Uncharacterized protein</fullName>
    </submittedName>
</protein>
<reference evidence="1 2" key="1">
    <citation type="submission" date="2019-12" db="EMBL/GenBank/DDBJ databases">
        <authorList>
            <person name="Scholz U."/>
            <person name="Mascher M."/>
            <person name="Fiebig A."/>
        </authorList>
    </citation>
    <scope>NUCLEOTIDE SEQUENCE</scope>
</reference>
<dbReference type="AlphaFoldDB" id="A0A7I8IQ08"/>
<name>A0A7I8IQ08_SPIIN</name>
<accession>A0A7I8IQ08</accession>
<evidence type="ECO:0000313" key="1">
    <source>
        <dbReference type="EMBL" id="CAA2620298.1"/>
    </source>
</evidence>
<gene>
    <name evidence="1" type="ORF">SI7747_05006467</name>
</gene>
<keyword evidence="2" id="KW-1185">Reference proteome</keyword>